<dbReference type="GO" id="GO:0016020">
    <property type="term" value="C:membrane"/>
    <property type="evidence" value="ECO:0007669"/>
    <property type="project" value="UniProtKB-SubCell"/>
</dbReference>
<feature type="transmembrane region" description="Helical" evidence="7">
    <location>
        <begin position="495"/>
        <end position="517"/>
    </location>
</feature>
<dbReference type="EMBL" id="NESQ01000009">
    <property type="protein sequence ID" value="PUU83568.1"/>
    <property type="molecule type" value="Genomic_DNA"/>
</dbReference>
<evidence type="ECO:0000256" key="6">
    <source>
        <dbReference type="ARBA" id="ARBA00023136"/>
    </source>
</evidence>
<dbReference type="OrthoDB" id="4139357at2759"/>
<evidence type="ECO:0000259" key="8">
    <source>
        <dbReference type="PROSITE" id="PS50850"/>
    </source>
</evidence>
<keyword evidence="4 7" id="KW-0812">Transmembrane</keyword>
<sequence length="588" mass="63913">MGIFLRTFKLHSRDEGIVSDAVVPISSAPRYVPVSRRVRASSFSLESPLVVEPLEYDFAALRAAVAPPAGTTLVDRTPYIRKSRVINLAIQDIGMGPYTWHLFALCGFGWFADNMWLQGLALILTSIQREFGIEDSRIGYTTCALFVGLCCGAVGWGVFSDFWGRKVAFNATLAIAATFGLAVGGANSWATTAALFACIGTGVGGNLPVDGALFLEFLPERNGNLLAGLSVWWPVGQLVGSLVAWGFLPKYSCTAEVADAGRCRKEDNMGWRYLMVTMGGLTMAMFIARFFTFHLYESPKFYLSRGRDEEAVAVVHGIAYRNKTKTWLTLELLQELSRADNYADDDDADEIEDCPSPAASLSAMGETSKLSAMQIVKLKTEKFTPKQIRPLFADKKLGLTTALVWFCWAAIGMGYPLFNAFLPIYLTKNGAGGVKPNSIVYRNYAITSMVGVPGSLVAMYTIDTPYLGRKHTLSISTLLSGIFLFLFTVSTKDSYQLTFACLEAFFQNIMYGTLYTFTPELFPAPVRGTGVGLASFINRIAGLCAPIVAANTLGSNPNVPVYVAGGLILAAGVAVLQVPMETRGREKL</sequence>
<evidence type="ECO:0000256" key="3">
    <source>
        <dbReference type="ARBA" id="ARBA00022448"/>
    </source>
</evidence>
<evidence type="ECO:0000256" key="5">
    <source>
        <dbReference type="ARBA" id="ARBA00022989"/>
    </source>
</evidence>
<evidence type="ECO:0000256" key="2">
    <source>
        <dbReference type="ARBA" id="ARBA00008335"/>
    </source>
</evidence>
<protein>
    <submittedName>
        <fullName evidence="9">Major facilitator superfamily domain-containing protein</fullName>
    </submittedName>
</protein>
<dbReference type="CDD" id="cd17316">
    <property type="entry name" value="MFS_SV2_like"/>
    <property type="match status" value="1"/>
</dbReference>
<feature type="transmembrane region" description="Helical" evidence="7">
    <location>
        <begin position="138"/>
        <end position="160"/>
    </location>
</feature>
<evidence type="ECO:0000256" key="1">
    <source>
        <dbReference type="ARBA" id="ARBA00004141"/>
    </source>
</evidence>
<feature type="transmembrane region" description="Helical" evidence="7">
    <location>
        <begin position="438"/>
        <end position="460"/>
    </location>
</feature>
<dbReference type="PROSITE" id="PS50850">
    <property type="entry name" value="MFS"/>
    <property type="match status" value="1"/>
</dbReference>
<comment type="caution">
    <text evidence="9">The sequence shown here is derived from an EMBL/GenBank/DDBJ whole genome shotgun (WGS) entry which is preliminary data.</text>
</comment>
<dbReference type="InterPro" id="IPR020846">
    <property type="entry name" value="MFS_dom"/>
</dbReference>
<dbReference type="InterPro" id="IPR036259">
    <property type="entry name" value="MFS_trans_sf"/>
</dbReference>
<comment type="similarity">
    <text evidence="2">Belongs to the major facilitator superfamily.</text>
</comment>
<dbReference type="AlphaFoldDB" id="A0A2T7A753"/>
<dbReference type="PANTHER" id="PTHR23511:SF5">
    <property type="entry name" value="MAJOR FACILITATOR-TYPE TRANSPORTER HXNZ-RELATED"/>
    <property type="match status" value="1"/>
</dbReference>
<feature type="transmembrane region" description="Helical" evidence="7">
    <location>
        <begin position="472"/>
        <end position="489"/>
    </location>
</feature>
<name>A0A2T7A753_TUBBO</name>
<dbReference type="InterPro" id="IPR011701">
    <property type="entry name" value="MFS"/>
</dbReference>
<dbReference type="Gene3D" id="1.20.1250.20">
    <property type="entry name" value="MFS general substrate transporter like domains"/>
    <property type="match status" value="1"/>
</dbReference>
<gene>
    <name evidence="9" type="ORF">B9Z19DRAFT_963015</name>
</gene>
<evidence type="ECO:0000313" key="9">
    <source>
        <dbReference type="EMBL" id="PUU83568.1"/>
    </source>
</evidence>
<dbReference type="PANTHER" id="PTHR23511">
    <property type="entry name" value="SYNAPTIC VESICLE GLYCOPROTEIN 2"/>
    <property type="match status" value="1"/>
</dbReference>
<comment type="subcellular location">
    <subcellularLocation>
        <location evidence="1">Membrane</location>
        <topology evidence="1">Multi-pass membrane protein</topology>
    </subcellularLocation>
</comment>
<evidence type="ECO:0000313" key="10">
    <source>
        <dbReference type="Proteomes" id="UP000244722"/>
    </source>
</evidence>
<dbReference type="GO" id="GO:0022857">
    <property type="term" value="F:transmembrane transporter activity"/>
    <property type="evidence" value="ECO:0007669"/>
    <property type="project" value="InterPro"/>
</dbReference>
<organism evidence="9 10">
    <name type="scientific">Tuber borchii</name>
    <name type="common">White truffle</name>
    <dbReference type="NCBI Taxonomy" id="42251"/>
    <lineage>
        <taxon>Eukaryota</taxon>
        <taxon>Fungi</taxon>
        <taxon>Dikarya</taxon>
        <taxon>Ascomycota</taxon>
        <taxon>Pezizomycotina</taxon>
        <taxon>Pezizomycetes</taxon>
        <taxon>Pezizales</taxon>
        <taxon>Tuberaceae</taxon>
        <taxon>Tuber</taxon>
    </lineage>
</organism>
<accession>A0A2T7A753</accession>
<dbReference type="STRING" id="42251.A0A2T7A753"/>
<proteinExistence type="inferred from homology"/>
<keyword evidence="3" id="KW-0813">Transport</keyword>
<keyword evidence="10" id="KW-1185">Reference proteome</keyword>
<dbReference type="FunFam" id="1.20.1250.20:FF:000171">
    <property type="entry name" value="MFS general substrate transporter"/>
    <property type="match status" value="1"/>
</dbReference>
<keyword evidence="6 7" id="KW-0472">Membrane</keyword>
<evidence type="ECO:0000256" key="4">
    <source>
        <dbReference type="ARBA" id="ARBA00022692"/>
    </source>
</evidence>
<dbReference type="Pfam" id="PF07690">
    <property type="entry name" value="MFS_1"/>
    <property type="match status" value="1"/>
</dbReference>
<feature type="transmembrane region" description="Helical" evidence="7">
    <location>
        <begin position="529"/>
        <end position="549"/>
    </location>
</feature>
<feature type="transmembrane region" description="Helical" evidence="7">
    <location>
        <begin position="397"/>
        <end position="418"/>
    </location>
</feature>
<feature type="transmembrane region" description="Helical" evidence="7">
    <location>
        <begin position="273"/>
        <end position="296"/>
    </location>
</feature>
<keyword evidence="5 7" id="KW-1133">Transmembrane helix</keyword>
<reference evidence="9 10" key="1">
    <citation type="submission" date="2017-04" db="EMBL/GenBank/DDBJ databases">
        <title>Draft genome sequence of Tuber borchii Vittad., a whitish edible truffle.</title>
        <authorList>
            <consortium name="DOE Joint Genome Institute"/>
            <person name="Murat C."/>
            <person name="Kuo A."/>
            <person name="Barry K.W."/>
            <person name="Clum A."/>
            <person name="Dockter R.B."/>
            <person name="Fauchery L."/>
            <person name="Iotti M."/>
            <person name="Kohler A."/>
            <person name="Labutti K."/>
            <person name="Lindquist E.A."/>
            <person name="Lipzen A."/>
            <person name="Ohm R.A."/>
            <person name="Wang M."/>
            <person name="Grigoriev I.V."/>
            <person name="Zambonelli A."/>
            <person name="Martin F.M."/>
        </authorList>
    </citation>
    <scope>NUCLEOTIDE SEQUENCE [LARGE SCALE GENOMIC DNA]</scope>
    <source>
        <strain evidence="9 10">Tbo3840</strain>
    </source>
</reference>
<feature type="transmembrane region" description="Helical" evidence="7">
    <location>
        <begin position="167"/>
        <end position="187"/>
    </location>
</feature>
<dbReference type="Proteomes" id="UP000244722">
    <property type="component" value="Unassembled WGS sequence"/>
</dbReference>
<evidence type="ECO:0000256" key="7">
    <source>
        <dbReference type="SAM" id="Phobius"/>
    </source>
</evidence>
<dbReference type="SUPFAM" id="SSF103473">
    <property type="entry name" value="MFS general substrate transporter"/>
    <property type="match status" value="1"/>
</dbReference>
<feature type="transmembrane region" description="Helical" evidence="7">
    <location>
        <begin position="561"/>
        <end position="580"/>
    </location>
</feature>
<feature type="transmembrane region" description="Helical" evidence="7">
    <location>
        <begin position="225"/>
        <end position="248"/>
    </location>
</feature>
<feature type="domain" description="Major facilitator superfamily (MFS) profile" evidence="8">
    <location>
        <begin position="102"/>
        <end position="583"/>
    </location>
</feature>